<accession>A0A067KZD8</accession>
<evidence type="ECO:0008006" key="4">
    <source>
        <dbReference type="Google" id="ProtNLM"/>
    </source>
</evidence>
<dbReference type="InterPro" id="IPR011009">
    <property type="entry name" value="Kinase-like_dom_sf"/>
</dbReference>
<organism evidence="2 3">
    <name type="scientific">Jatropha curcas</name>
    <name type="common">Barbados nut</name>
    <dbReference type="NCBI Taxonomy" id="180498"/>
    <lineage>
        <taxon>Eukaryota</taxon>
        <taxon>Viridiplantae</taxon>
        <taxon>Streptophyta</taxon>
        <taxon>Embryophyta</taxon>
        <taxon>Tracheophyta</taxon>
        <taxon>Spermatophyta</taxon>
        <taxon>Magnoliopsida</taxon>
        <taxon>eudicotyledons</taxon>
        <taxon>Gunneridae</taxon>
        <taxon>Pentapetalae</taxon>
        <taxon>rosids</taxon>
        <taxon>fabids</taxon>
        <taxon>Malpighiales</taxon>
        <taxon>Euphorbiaceae</taxon>
        <taxon>Crotonoideae</taxon>
        <taxon>Jatropheae</taxon>
        <taxon>Jatropha</taxon>
    </lineage>
</organism>
<dbReference type="STRING" id="180498.A0A067KZD8"/>
<evidence type="ECO:0000313" key="3">
    <source>
        <dbReference type="Proteomes" id="UP000027138"/>
    </source>
</evidence>
<keyword evidence="3" id="KW-1185">Reference proteome</keyword>
<protein>
    <recommendedName>
        <fullName evidence="4">Protein kinase domain-containing protein</fullName>
    </recommendedName>
</protein>
<gene>
    <name evidence="2" type="ORF">JCGZ_15954</name>
</gene>
<dbReference type="SUPFAM" id="SSF56112">
    <property type="entry name" value="Protein kinase-like (PK-like)"/>
    <property type="match status" value="1"/>
</dbReference>
<evidence type="ECO:0000256" key="1">
    <source>
        <dbReference type="SAM" id="MobiDB-lite"/>
    </source>
</evidence>
<sequence length="73" mass="8030">MGRRFRPKAKPELWHGRAVRHGGNGGSGTVYKIELSSGEVVAVKMLWIKGMKDSASEDQLLADKNWKPKPAGL</sequence>
<dbReference type="AlphaFoldDB" id="A0A067KZD8"/>
<name>A0A067KZD8_JATCU</name>
<reference evidence="2 3" key="1">
    <citation type="journal article" date="2014" name="PLoS ONE">
        <title>Global Analysis of Gene Expression Profiles in Physic Nut (Jatropha curcas L.) Seedlings Exposed to Salt Stress.</title>
        <authorList>
            <person name="Zhang L."/>
            <person name="Zhang C."/>
            <person name="Wu P."/>
            <person name="Chen Y."/>
            <person name="Li M."/>
            <person name="Jiang H."/>
            <person name="Wu G."/>
        </authorList>
    </citation>
    <scope>NUCLEOTIDE SEQUENCE [LARGE SCALE GENOMIC DNA]</scope>
    <source>
        <strain evidence="3">cv. GZQX0401</strain>
        <tissue evidence="2">Young leaves</tissue>
    </source>
</reference>
<dbReference type="Gene3D" id="3.30.200.20">
    <property type="entry name" value="Phosphorylase Kinase, domain 1"/>
    <property type="match status" value="1"/>
</dbReference>
<dbReference type="Proteomes" id="UP000027138">
    <property type="component" value="Unassembled WGS sequence"/>
</dbReference>
<proteinExistence type="predicted"/>
<dbReference type="EMBL" id="KK914318">
    <property type="protein sequence ID" value="KDP41547.1"/>
    <property type="molecule type" value="Genomic_DNA"/>
</dbReference>
<evidence type="ECO:0000313" key="2">
    <source>
        <dbReference type="EMBL" id="KDP41547.1"/>
    </source>
</evidence>
<feature type="region of interest" description="Disordered" evidence="1">
    <location>
        <begin position="1"/>
        <end position="21"/>
    </location>
</feature>